<feature type="domain" description="SEC7" evidence="3">
    <location>
        <begin position="346"/>
        <end position="528"/>
    </location>
</feature>
<dbReference type="SMART" id="SM00233">
    <property type="entry name" value="PH"/>
    <property type="match status" value="1"/>
</dbReference>
<feature type="region of interest" description="Disordered" evidence="1">
    <location>
        <begin position="672"/>
        <end position="709"/>
    </location>
</feature>
<reference evidence="4 5" key="1">
    <citation type="submission" date="2024-04" db="EMBL/GenBank/DDBJ databases">
        <title>Tritrichomonas musculus Genome.</title>
        <authorList>
            <person name="Alves-Ferreira E."/>
            <person name="Grigg M."/>
            <person name="Lorenzi H."/>
            <person name="Galac M."/>
        </authorList>
    </citation>
    <scope>NUCLEOTIDE SEQUENCE [LARGE SCALE GENOMIC DNA]</scope>
    <source>
        <strain evidence="4 5">EAF2021</strain>
    </source>
</reference>
<dbReference type="PANTHER" id="PTHR10663">
    <property type="entry name" value="GUANYL-NUCLEOTIDE EXCHANGE FACTOR"/>
    <property type="match status" value="1"/>
</dbReference>
<feature type="compositionally biased region" description="Basic and acidic residues" evidence="1">
    <location>
        <begin position="106"/>
        <end position="135"/>
    </location>
</feature>
<dbReference type="Gene3D" id="1.10.1000.11">
    <property type="entry name" value="Arf Nucleotide-binding Site Opener,domain 2"/>
    <property type="match status" value="1"/>
</dbReference>
<feature type="region of interest" description="Disordered" evidence="1">
    <location>
        <begin position="1"/>
        <end position="256"/>
    </location>
</feature>
<organism evidence="4 5">
    <name type="scientific">Tritrichomonas musculus</name>
    <dbReference type="NCBI Taxonomy" id="1915356"/>
    <lineage>
        <taxon>Eukaryota</taxon>
        <taxon>Metamonada</taxon>
        <taxon>Parabasalia</taxon>
        <taxon>Tritrichomonadida</taxon>
        <taxon>Tritrichomonadidae</taxon>
        <taxon>Tritrichomonas</taxon>
    </lineage>
</organism>
<protein>
    <submittedName>
        <fullName evidence="4">Uncharacterized protein</fullName>
    </submittedName>
</protein>
<dbReference type="Pfam" id="PF00169">
    <property type="entry name" value="PH"/>
    <property type="match status" value="1"/>
</dbReference>
<feature type="compositionally biased region" description="Basic and acidic residues" evidence="1">
    <location>
        <begin position="13"/>
        <end position="27"/>
    </location>
</feature>
<feature type="compositionally biased region" description="Basic and acidic residues" evidence="1">
    <location>
        <begin position="83"/>
        <end position="97"/>
    </location>
</feature>
<feature type="compositionally biased region" description="Low complexity" evidence="1">
    <location>
        <begin position="47"/>
        <end position="56"/>
    </location>
</feature>
<dbReference type="InterPro" id="IPR000904">
    <property type="entry name" value="Sec7_dom"/>
</dbReference>
<feature type="compositionally biased region" description="Basic and acidic residues" evidence="1">
    <location>
        <begin position="210"/>
        <end position="222"/>
    </location>
</feature>
<feature type="compositionally biased region" description="Low complexity" evidence="1">
    <location>
        <begin position="1"/>
        <end position="12"/>
    </location>
</feature>
<name>A0ABR2IBM2_9EUKA</name>
<dbReference type="Proteomes" id="UP001470230">
    <property type="component" value="Unassembled WGS sequence"/>
</dbReference>
<feature type="domain" description="PH" evidence="2">
    <location>
        <begin position="544"/>
        <end position="664"/>
    </location>
</feature>
<proteinExistence type="predicted"/>
<feature type="compositionally biased region" description="Polar residues" evidence="1">
    <location>
        <begin position="283"/>
        <end position="294"/>
    </location>
</feature>
<dbReference type="SUPFAM" id="SSF48425">
    <property type="entry name" value="Sec7 domain"/>
    <property type="match status" value="1"/>
</dbReference>
<dbReference type="InterPro" id="IPR035999">
    <property type="entry name" value="Sec7_dom_sf"/>
</dbReference>
<dbReference type="PROSITE" id="PS50190">
    <property type="entry name" value="SEC7"/>
    <property type="match status" value="1"/>
</dbReference>
<dbReference type="PROSITE" id="PS50003">
    <property type="entry name" value="PH_DOMAIN"/>
    <property type="match status" value="1"/>
</dbReference>
<comment type="caution">
    <text evidence="4">The sequence shown here is derived from an EMBL/GenBank/DDBJ whole genome shotgun (WGS) entry which is preliminary data.</text>
</comment>
<feature type="compositionally biased region" description="Low complexity" evidence="1">
    <location>
        <begin position="63"/>
        <end position="82"/>
    </location>
</feature>
<dbReference type="CDD" id="cd00821">
    <property type="entry name" value="PH"/>
    <property type="match status" value="1"/>
</dbReference>
<evidence type="ECO:0000313" key="5">
    <source>
        <dbReference type="Proteomes" id="UP001470230"/>
    </source>
</evidence>
<feature type="compositionally biased region" description="Acidic residues" evidence="1">
    <location>
        <begin position="687"/>
        <end position="709"/>
    </location>
</feature>
<dbReference type="InterPro" id="IPR001849">
    <property type="entry name" value="PH_domain"/>
</dbReference>
<feature type="compositionally biased region" description="Basic and acidic residues" evidence="1">
    <location>
        <begin position="148"/>
        <end position="167"/>
    </location>
</feature>
<dbReference type="SMART" id="SM00222">
    <property type="entry name" value="Sec7"/>
    <property type="match status" value="1"/>
</dbReference>
<dbReference type="Pfam" id="PF01369">
    <property type="entry name" value="Sec7"/>
    <property type="match status" value="1"/>
</dbReference>
<feature type="compositionally biased region" description="Basic and acidic residues" evidence="1">
    <location>
        <begin position="193"/>
        <end position="203"/>
    </location>
</feature>
<evidence type="ECO:0000259" key="2">
    <source>
        <dbReference type="PROSITE" id="PS50003"/>
    </source>
</evidence>
<feature type="compositionally biased region" description="Basic and acidic residues" evidence="1">
    <location>
        <begin position="231"/>
        <end position="244"/>
    </location>
</feature>
<feature type="region of interest" description="Disordered" evidence="1">
    <location>
        <begin position="276"/>
        <end position="311"/>
    </location>
</feature>
<evidence type="ECO:0000256" key="1">
    <source>
        <dbReference type="SAM" id="MobiDB-lite"/>
    </source>
</evidence>
<keyword evidence="5" id="KW-1185">Reference proteome</keyword>
<dbReference type="Gene3D" id="2.30.29.30">
    <property type="entry name" value="Pleckstrin-homology domain (PH domain)/Phosphotyrosine-binding domain (PTB)"/>
    <property type="match status" value="1"/>
</dbReference>
<accession>A0ABR2IBM2</accession>
<dbReference type="InterPro" id="IPR023394">
    <property type="entry name" value="Sec7_C_sf"/>
</dbReference>
<dbReference type="EMBL" id="JAPFFF010000018">
    <property type="protein sequence ID" value="KAK8860186.1"/>
    <property type="molecule type" value="Genomic_DNA"/>
</dbReference>
<evidence type="ECO:0000259" key="3">
    <source>
        <dbReference type="PROSITE" id="PS50190"/>
    </source>
</evidence>
<dbReference type="PANTHER" id="PTHR10663:SF342">
    <property type="entry name" value="FI21420P1"/>
    <property type="match status" value="1"/>
</dbReference>
<evidence type="ECO:0000313" key="4">
    <source>
        <dbReference type="EMBL" id="KAK8860186.1"/>
    </source>
</evidence>
<dbReference type="InterPro" id="IPR011993">
    <property type="entry name" value="PH-like_dom_sf"/>
</dbReference>
<dbReference type="SUPFAM" id="SSF50729">
    <property type="entry name" value="PH domain-like"/>
    <property type="match status" value="1"/>
</dbReference>
<sequence>MSESNTESSNSKSEYDSSDSEKIEKSSTQEANASVNGIEGNKKKSSESNSSESSQSNEKEKSSSVNNSNELNDANQSSSQSNDKNDEPKKADGDLEKSAVSQKGSSKKDDDKKKSKLEKKSSKESLTKKDKKDSKSSINNKMTKDKKKSKDKETKSKNDDKSEIEKGLKKKKRSLSDVGPQAARKKPIEEEDSKSKSSKEVKAKQMTSSEIKKENLNQEEIPKMSFSGAPSDEKKDETSSKSDENQQSNEEFPVQKRKSAVTFCFPAISAESDENLPLRNKSKSNNDLYSSEINKNNRDHDEISDPINSVNKEEMRKHVRASSNPNKPTIDPRMIPRRFSKMTIEQIDEVIDKEDRLLDAITFFNQNKDPSKLCEYYEVEDTPSNIAQIFWGTKDINSVTLGRYLLKKKDMLDAYFMEVEMNKGPIQSLRNALLGPMRFDGESQTVHKVLSSISRCYSQKNPDKCDDPDNMLDLYYALIMLNTDLSNPNNKSKMTLQEFISNTKGANEFLSTLTDEELTGYYKNIAKRPLLFQNQSDDFTYEFCPKIRGYLKKKSLHTFGTWTKKYFVLINSCLYYFADDSPENAKCPVGALYLKGVEPFRNRDTDPLLIRITAKKKKEIKYAKFINRQKDNPRYVKGIKEILLEAPDRASSSKWFHRIRVAAQVSNFIKEKKVEDAPPEQNVYETDIPDAADDAADNEESAEEEECDK</sequence>
<gene>
    <name evidence="4" type="ORF">M9Y10_011850</name>
</gene>